<feature type="coiled-coil region" evidence="4">
    <location>
        <begin position="50"/>
        <end position="91"/>
    </location>
</feature>
<keyword evidence="8" id="KW-1185">Reference proteome</keyword>
<dbReference type="Proteomes" id="UP000826656">
    <property type="component" value="Unassembled WGS sequence"/>
</dbReference>
<feature type="region of interest" description="Disordered" evidence="5">
    <location>
        <begin position="199"/>
        <end position="282"/>
    </location>
</feature>
<feature type="compositionally biased region" description="Polar residues" evidence="5">
    <location>
        <begin position="199"/>
        <end position="216"/>
    </location>
</feature>
<feature type="compositionally biased region" description="Low complexity" evidence="5">
    <location>
        <begin position="226"/>
        <end position="237"/>
    </location>
</feature>
<keyword evidence="4" id="KW-0175">Coiled coil</keyword>
<feature type="domain" description="CCT" evidence="6">
    <location>
        <begin position="462"/>
        <end position="504"/>
    </location>
</feature>
<dbReference type="PROSITE" id="PS51017">
    <property type="entry name" value="CCT"/>
    <property type="match status" value="1"/>
</dbReference>
<evidence type="ECO:0000256" key="5">
    <source>
        <dbReference type="SAM" id="MobiDB-lite"/>
    </source>
</evidence>
<evidence type="ECO:0000313" key="7">
    <source>
        <dbReference type="EMBL" id="KAH0775317.1"/>
    </source>
</evidence>
<evidence type="ECO:0000313" key="8">
    <source>
        <dbReference type="Proteomes" id="UP000826656"/>
    </source>
</evidence>
<dbReference type="InterPro" id="IPR058936">
    <property type="entry name" value="At4g15545-like"/>
</dbReference>
<protein>
    <recommendedName>
        <fullName evidence="6">CCT domain-containing protein</fullName>
    </recommendedName>
</protein>
<sequence length="574" mass="65537">MSENSIIESRRNAGPDFHLSDEMLSVIPTDPYDQLDLARKITSMAIASRVTSLESEMDRLRQKLNGKDRVILDLEDKVSQLEQACHQAELRLNITLQDNMKLSKERDNLAFTAKKLVRDLAKLETFKRQLVQSLSDDDSSQAETVDIGIYDQSVHKSYPLKEEVNSYTVHYSFSGSVDGRGSNGDASKHALQRFSSPYITPLLTPSDTPKITSASVSPRRCSAAVSPRRTSGSTSPTIPQFQRRVSMSSFYPSSQQSSQQSSAANSPPRARPKPAQTPRADGKEFFRQARSRLSYEQFSAFLSNIKELNAQKQSREETLKKAEEIFGTDNKDLYLSFQGMLNRGFCIFNFTVTCGTSERSGWCQQMAVESTRELNFLLLLLSLFHLNAYGMVDKYNNKYGCNGQHHEGCESWDENTDHAFESNFWSSCPLATSNNWGAQRETSPKIKETPVMKIGRYSEEERKDRILRYLKKRNQRNFNKTIKYACRKTLADKRVRVRGRFAKNNEACDDHEVLIKGNVNYHQDKDVCYDHNPQIQMKHGGDHYNDQENWLEEAITNFMYIPYIGSSYDGNFIS</sequence>
<evidence type="ECO:0000256" key="4">
    <source>
        <dbReference type="SAM" id="Coils"/>
    </source>
</evidence>
<dbReference type="PANTHER" id="PTHR47383">
    <property type="entry name" value="OS03G0659800 PROTEIN"/>
    <property type="match status" value="1"/>
</dbReference>
<organism evidence="7 8">
    <name type="scientific">Solanum tuberosum</name>
    <name type="common">Potato</name>
    <dbReference type="NCBI Taxonomy" id="4113"/>
    <lineage>
        <taxon>Eukaryota</taxon>
        <taxon>Viridiplantae</taxon>
        <taxon>Streptophyta</taxon>
        <taxon>Embryophyta</taxon>
        <taxon>Tracheophyta</taxon>
        <taxon>Spermatophyta</taxon>
        <taxon>Magnoliopsida</taxon>
        <taxon>eudicotyledons</taxon>
        <taxon>Gunneridae</taxon>
        <taxon>Pentapetalae</taxon>
        <taxon>asterids</taxon>
        <taxon>lamiids</taxon>
        <taxon>Solanales</taxon>
        <taxon>Solanaceae</taxon>
        <taxon>Solanoideae</taxon>
        <taxon>Solaneae</taxon>
        <taxon>Solanum</taxon>
    </lineage>
</organism>
<comment type="caution">
    <text evidence="7">The sequence shown here is derived from an EMBL/GenBank/DDBJ whole genome shotgun (WGS) entry which is preliminary data.</text>
</comment>
<dbReference type="InterPro" id="IPR058935">
    <property type="entry name" value="At4g15545-like_C"/>
</dbReference>
<dbReference type="Pfam" id="PF06203">
    <property type="entry name" value="CCT"/>
    <property type="match status" value="1"/>
</dbReference>
<keyword evidence="2 3" id="KW-0539">Nucleus</keyword>
<gene>
    <name evidence="7" type="ORF">KY290_012454</name>
</gene>
<reference evidence="7 8" key="1">
    <citation type="journal article" date="2021" name="bioRxiv">
        <title>Chromosome-scale and haplotype-resolved genome assembly of a tetraploid potato cultivar.</title>
        <authorList>
            <person name="Sun H."/>
            <person name="Jiao W.-B."/>
            <person name="Krause K."/>
            <person name="Campoy J.A."/>
            <person name="Goel M."/>
            <person name="Folz-Donahue K."/>
            <person name="Kukat C."/>
            <person name="Huettel B."/>
            <person name="Schneeberger K."/>
        </authorList>
    </citation>
    <scope>NUCLEOTIDE SEQUENCE [LARGE SCALE GENOMIC DNA]</scope>
    <source>
        <strain evidence="7">SolTubOtavaFocal</strain>
        <tissue evidence="7">Leaves</tissue>
    </source>
</reference>
<dbReference type="InterPro" id="IPR010402">
    <property type="entry name" value="CCT_domain"/>
</dbReference>
<evidence type="ECO:0000256" key="1">
    <source>
        <dbReference type="ARBA" id="ARBA00004123"/>
    </source>
</evidence>
<comment type="subcellular location">
    <subcellularLocation>
        <location evidence="1 3">Nucleus</location>
    </subcellularLocation>
</comment>
<feature type="compositionally biased region" description="Low complexity" evidence="5">
    <location>
        <begin position="246"/>
        <end position="268"/>
    </location>
</feature>
<evidence type="ECO:0000259" key="6">
    <source>
        <dbReference type="PROSITE" id="PS51017"/>
    </source>
</evidence>
<evidence type="ECO:0000256" key="2">
    <source>
        <dbReference type="ARBA" id="ARBA00023242"/>
    </source>
</evidence>
<dbReference type="EMBL" id="JAIVGD010000005">
    <property type="protein sequence ID" value="KAH0775317.1"/>
    <property type="molecule type" value="Genomic_DNA"/>
</dbReference>
<accession>A0ABQ7W3L5</accession>
<name>A0ABQ7W3L5_SOLTU</name>
<evidence type="ECO:0000256" key="3">
    <source>
        <dbReference type="PROSITE-ProRule" id="PRU00357"/>
    </source>
</evidence>
<dbReference type="PANTHER" id="PTHR47383:SF7">
    <property type="entry name" value="INTERACTOR OF CONSTITUTIVE ACTIVE ROPS 2"/>
    <property type="match status" value="1"/>
</dbReference>
<dbReference type="Pfam" id="PF25972">
    <property type="entry name" value="At4g15545_C"/>
    <property type="match status" value="1"/>
</dbReference>
<proteinExistence type="predicted"/>